<feature type="signal peptide" evidence="1">
    <location>
        <begin position="1"/>
        <end position="19"/>
    </location>
</feature>
<dbReference type="InterPro" id="IPR029039">
    <property type="entry name" value="Flavoprotein-like_sf"/>
</dbReference>
<sequence>MKKIFVFLMLALFSASAFADGNTLIVYFSLYKNQEHILTDADSGASRTLRYGEIQENNATLAQMISGKIGGADIVSIEVEEKYADDRYGKVVQKAKEEQ</sequence>
<feature type="chain" id="PRO_5037248254" evidence="1">
    <location>
        <begin position="20"/>
        <end position="99"/>
    </location>
</feature>
<evidence type="ECO:0000256" key="1">
    <source>
        <dbReference type="SAM" id="SignalP"/>
    </source>
</evidence>
<accession>A0A975EXU3</accession>
<dbReference type="RefSeq" id="WP_210117635.1">
    <property type="nucleotide sequence ID" value="NZ_CP054257.1"/>
</dbReference>
<evidence type="ECO:0000313" key="2">
    <source>
        <dbReference type="EMBL" id="QTQ10838.1"/>
    </source>
</evidence>
<dbReference type="AlphaFoldDB" id="A0A975EXU3"/>
<reference evidence="2" key="2">
    <citation type="journal article" date="2021" name="Microbiol. Resour. Announc.">
        <title>Complete Genome Sequences of Three Human Oral Treponema parvum Isolates.</title>
        <authorList>
            <person name="Zeng H."/>
            <person name="Watt R.M."/>
        </authorList>
    </citation>
    <scope>NUCLEOTIDE SEQUENCE</scope>
    <source>
        <strain evidence="2">ATCC 700773</strain>
    </source>
</reference>
<name>A0A975EXU3_9SPIR</name>
<dbReference type="Proteomes" id="UP000671995">
    <property type="component" value="Chromosome"/>
</dbReference>
<proteinExistence type="predicted"/>
<reference evidence="2" key="1">
    <citation type="submission" date="2020-05" db="EMBL/GenBank/DDBJ databases">
        <authorList>
            <person name="Zeng H."/>
            <person name="Chan Y.K."/>
            <person name="Watt R.M."/>
        </authorList>
    </citation>
    <scope>NUCLEOTIDE SEQUENCE</scope>
    <source>
        <strain evidence="2">ATCC 700773</strain>
    </source>
</reference>
<dbReference type="EMBL" id="CP054257">
    <property type="protein sequence ID" value="QTQ10838.1"/>
    <property type="molecule type" value="Genomic_DNA"/>
</dbReference>
<gene>
    <name evidence="2" type="ORF">HRI96_00695</name>
</gene>
<protein>
    <submittedName>
        <fullName evidence="2">Uncharacterized protein</fullName>
    </submittedName>
</protein>
<organism evidence="2 3">
    <name type="scientific">Treponema parvum</name>
    <dbReference type="NCBI Taxonomy" id="138851"/>
    <lineage>
        <taxon>Bacteria</taxon>
        <taxon>Pseudomonadati</taxon>
        <taxon>Spirochaetota</taxon>
        <taxon>Spirochaetia</taxon>
        <taxon>Spirochaetales</taxon>
        <taxon>Treponemataceae</taxon>
        <taxon>Treponema</taxon>
    </lineage>
</organism>
<dbReference type="Gene3D" id="3.40.50.360">
    <property type="match status" value="1"/>
</dbReference>
<keyword evidence="1" id="KW-0732">Signal</keyword>
<evidence type="ECO:0000313" key="3">
    <source>
        <dbReference type="Proteomes" id="UP000671995"/>
    </source>
</evidence>